<dbReference type="SUPFAM" id="SSF82199">
    <property type="entry name" value="SET domain"/>
    <property type="match status" value="1"/>
</dbReference>
<evidence type="ECO:0000313" key="3">
    <source>
        <dbReference type="Proteomes" id="UP001161438"/>
    </source>
</evidence>
<dbReference type="Proteomes" id="UP001161438">
    <property type="component" value="Chromosome 8"/>
</dbReference>
<dbReference type="InterPro" id="IPR001214">
    <property type="entry name" value="SET_dom"/>
</dbReference>
<dbReference type="PROSITE" id="PS50280">
    <property type="entry name" value="SET"/>
    <property type="match status" value="1"/>
</dbReference>
<dbReference type="RefSeq" id="XP_056082600.1">
    <property type="nucleotide sequence ID" value="XM_056222961.1"/>
</dbReference>
<sequence>MEEVFRFYLNSRTVSFHKSLELKLSSVDEPKSGYGLFIEPSKFNSQELKNETITLLRISKLITFDINTILALLGDKEEFTSKEQFKRTNDKVKATLRDILAYPGFSRFLTETNLLIIYFMTFQAIHGSYEIPKGIRYYLENVLMSIDVETAMDSIENLAVNYGHYPQIFGLQESLNLFKDLFQDLLHINDIKHLYSAIISRCLEIPEIADTKSQEFCVHSTLVPILDFSNHENTQKNAFFDIDPSNNDVLLLLDTDAVRGRTEKSSEVFISYSPTEDLFSMLITYGFIPCFRGHAQFWTVSFDRSFLRDYNGSGINADLRIFYKWLRINPVVSLVKLENNGRVRWFINDTTPDFEMLLLPFIPSLNGSKSARWAYDSTCHLMFTKIHCLVNPETNEHAPVIAENYRSLIEERESNGDDLIDLPQLAWSLRYKETESGCIQQRHTNSEDAITLLQQEPQQKQDVAEAKLQFTSFFRSFLRYRKSKITKRSTNSKVARMLLKQELEIINNLTEAIDKNSDIFVSDLNVTLDVEPNRLPPLRFLDDCIEIPDNKVALDPICEDPVSYTPDKFTDFFQEEINQHSPFFQDD</sequence>
<dbReference type="Gene3D" id="3.90.1410.10">
    <property type="entry name" value="set domain protein methyltransferase, domain 1"/>
    <property type="match status" value="1"/>
</dbReference>
<name>A0AA35J0J7_SACMI</name>
<dbReference type="AlphaFoldDB" id="A0AA35J0J7"/>
<evidence type="ECO:0000313" key="2">
    <source>
        <dbReference type="EMBL" id="CAI4039485.1"/>
    </source>
</evidence>
<gene>
    <name evidence="2" type="primary">SMKI08G1520</name>
    <name evidence="2" type="ORF">SMKI_08G1520</name>
</gene>
<feature type="domain" description="SET" evidence="1">
    <location>
        <begin position="18"/>
        <end position="273"/>
    </location>
</feature>
<organism evidence="2 3">
    <name type="scientific">Saccharomyces mikatae IFO 1815</name>
    <dbReference type="NCBI Taxonomy" id="226126"/>
    <lineage>
        <taxon>Eukaryota</taxon>
        <taxon>Fungi</taxon>
        <taxon>Dikarya</taxon>
        <taxon>Ascomycota</taxon>
        <taxon>Saccharomycotina</taxon>
        <taxon>Saccharomycetes</taxon>
        <taxon>Saccharomycetales</taxon>
        <taxon>Saccharomycetaceae</taxon>
        <taxon>Saccharomyces</taxon>
    </lineage>
</organism>
<accession>A0AA35J0J7</accession>
<protein>
    <recommendedName>
        <fullName evidence="1">SET domain-containing protein</fullName>
    </recommendedName>
</protein>
<dbReference type="GeneID" id="80918696"/>
<proteinExistence type="predicted"/>
<dbReference type="InterPro" id="IPR046341">
    <property type="entry name" value="SET_dom_sf"/>
</dbReference>
<keyword evidence="3" id="KW-1185">Reference proteome</keyword>
<evidence type="ECO:0000259" key="1">
    <source>
        <dbReference type="PROSITE" id="PS50280"/>
    </source>
</evidence>
<reference evidence="2" key="1">
    <citation type="submission" date="2022-10" db="EMBL/GenBank/DDBJ databases">
        <authorList>
            <person name="Byrne P K."/>
        </authorList>
    </citation>
    <scope>NUCLEOTIDE SEQUENCE</scope>
    <source>
        <strain evidence="2">IFO1815</strain>
    </source>
</reference>
<dbReference type="EMBL" id="OX365764">
    <property type="protein sequence ID" value="CAI4039485.1"/>
    <property type="molecule type" value="Genomic_DNA"/>
</dbReference>